<dbReference type="RefSeq" id="WP_013092070.1">
    <property type="nucleotide sequence ID" value="NC_014118.1"/>
</dbReference>
<reference evidence="5 6" key="2">
    <citation type="journal article" date="2012" name="J. Bacteriol.">
        <title>Genome Sequences of Burkholderia sp. Strains CCGE1002 and H160, Isolated from Legume Nodules in Mexico and Brazil.</title>
        <authorList>
            <person name="Ormeno-Orrillo E."/>
            <person name="Rogel M.A."/>
            <person name="Chueire L.M."/>
            <person name="Tiedje J.M."/>
            <person name="Martinez-Romero E."/>
            <person name="Hungria M."/>
        </authorList>
    </citation>
    <scope>NUCLEOTIDE SEQUENCE [LARGE SCALE GENOMIC DNA]</scope>
    <source>
        <strain evidence="5 6">CCGE1002</strain>
    </source>
</reference>
<feature type="domain" description="DUF2345" evidence="3">
    <location>
        <begin position="604"/>
        <end position="751"/>
    </location>
</feature>
<name>D5WIH6_PARAM</name>
<comment type="similarity">
    <text evidence="1">Belongs to the VgrG protein family.</text>
</comment>
<dbReference type="Gene3D" id="2.30.110.50">
    <property type="match status" value="1"/>
</dbReference>
<evidence type="ECO:0000259" key="4">
    <source>
        <dbReference type="Pfam" id="PF13296"/>
    </source>
</evidence>
<dbReference type="InterPro" id="IPR006533">
    <property type="entry name" value="T6SS_Vgr_RhsGE"/>
</dbReference>
<dbReference type="eggNOG" id="COG4253">
    <property type="taxonomic scope" value="Bacteria"/>
</dbReference>
<dbReference type="SUPFAM" id="SSF69255">
    <property type="entry name" value="gp5 N-terminal domain-like"/>
    <property type="match status" value="1"/>
</dbReference>
<dbReference type="GeneID" id="301095539"/>
<feature type="domain" description="Gp5/Type VI secretion system Vgr protein OB-fold" evidence="2">
    <location>
        <begin position="422"/>
        <end position="466"/>
    </location>
</feature>
<dbReference type="InterPro" id="IPR006531">
    <property type="entry name" value="Gp5/Vgr_OB"/>
</dbReference>
<accession>D5WIH6</accession>
<protein>
    <submittedName>
        <fullName evidence="5">Rhs element Vgr protein</fullName>
    </submittedName>
</protein>
<dbReference type="NCBIfam" id="TIGR03361">
    <property type="entry name" value="VI_Rhs_Vgr"/>
    <property type="match status" value="1"/>
</dbReference>
<evidence type="ECO:0000259" key="2">
    <source>
        <dbReference type="Pfam" id="PF04717"/>
    </source>
</evidence>
<evidence type="ECO:0000313" key="5">
    <source>
        <dbReference type="EMBL" id="ADG18271.1"/>
    </source>
</evidence>
<dbReference type="EMBL" id="CP002014">
    <property type="protein sequence ID" value="ADG18271.1"/>
    <property type="molecule type" value="Genomic_DNA"/>
</dbReference>
<dbReference type="HOGENOM" id="CLU_004121_4_0_4"/>
<dbReference type="InterPro" id="IPR017847">
    <property type="entry name" value="T6SS_RhsGE_Vgr_subset"/>
</dbReference>
<dbReference type="SUPFAM" id="SSF69279">
    <property type="entry name" value="Phage tail proteins"/>
    <property type="match status" value="2"/>
</dbReference>
<evidence type="ECO:0000259" key="3">
    <source>
        <dbReference type="Pfam" id="PF10106"/>
    </source>
</evidence>
<dbReference type="InterPro" id="IPR028244">
    <property type="entry name" value="T6SS_Rhs_Vgr_dom"/>
</dbReference>
<dbReference type="Proteomes" id="UP000002190">
    <property type="component" value="Chromosome 2"/>
</dbReference>
<dbReference type="Gene3D" id="3.55.50.10">
    <property type="entry name" value="Baseplate protein-like domains"/>
    <property type="match status" value="1"/>
</dbReference>
<dbReference type="Gene3D" id="4.10.220.110">
    <property type="match status" value="1"/>
</dbReference>
<dbReference type="eggNOG" id="COG3501">
    <property type="taxonomic scope" value="Bacteria"/>
</dbReference>
<evidence type="ECO:0000313" key="6">
    <source>
        <dbReference type="Proteomes" id="UP000002190"/>
    </source>
</evidence>
<dbReference type="AlphaFoldDB" id="D5WIH6"/>
<dbReference type="STRING" id="640511.BC1002_4286"/>
<reference evidence="6" key="1">
    <citation type="submission" date="2010-04" db="EMBL/GenBank/DDBJ databases">
        <title>Complete sequence of chromosome 2 of Burkholderia sp. CCGE1002.</title>
        <authorList>
            <consortium name="US DOE Joint Genome Institute"/>
            <person name="Lucas S."/>
            <person name="Copeland A."/>
            <person name="Lapidus A."/>
            <person name="Cheng J.-F."/>
            <person name="Bruce D."/>
            <person name="Goodwin L."/>
            <person name="Pitluck S."/>
            <person name="Chertkov O."/>
            <person name="Detter J.C."/>
            <person name="Han C."/>
            <person name="Tapia R."/>
            <person name="Land M."/>
            <person name="Hauser L."/>
            <person name="Kyrpides N."/>
            <person name="Ovchinnikova G."/>
            <person name="Martinez-Romero E."/>
            <person name="Hernandez M.A.R."/>
            <person name="Tiedje J.M."/>
            <person name="Woyke T."/>
        </authorList>
    </citation>
    <scope>NUCLEOTIDE SEQUENCE [LARGE SCALE GENOMIC DNA]</scope>
    <source>
        <strain evidence="6">CCGE1002</strain>
    </source>
</reference>
<dbReference type="KEGG" id="bge:BC1002_4286"/>
<dbReference type="Pfam" id="PF10106">
    <property type="entry name" value="DUF2345"/>
    <property type="match status" value="1"/>
</dbReference>
<organism evidence="5 6">
    <name type="scientific">Paraburkholderia atlantica</name>
    <dbReference type="NCBI Taxonomy" id="2654982"/>
    <lineage>
        <taxon>Bacteria</taxon>
        <taxon>Pseudomonadati</taxon>
        <taxon>Pseudomonadota</taxon>
        <taxon>Betaproteobacteria</taxon>
        <taxon>Burkholderiales</taxon>
        <taxon>Burkholderiaceae</taxon>
        <taxon>Paraburkholderia</taxon>
    </lineage>
</organism>
<feature type="domain" description="Putative type VI secretion system Rhs element associated Vgr" evidence="4">
    <location>
        <begin position="485"/>
        <end position="585"/>
    </location>
</feature>
<dbReference type="Gene3D" id="2.40.50.230">
    <property type="entry name" value="Gp5 N-terminal domain"/>
    <property type="match status" value="1"/>
</dbReference>
<dbReference type="InterPro" id="IPR018769">
    <property type="entry name" value="VgrG2_DUF2345"/>
</dbReference>
<dbReference type="Pfam" id="PF04717">
    <property type="entry name" value="Phage_base_V"/>
    <property type="match status" value="1"/>
</dbReference>
<sequence>MSMVSPLQAYELKLAPHPAPFSVLKFAGVDQVSQLYKYEIEFTSPVAGIPMDQVLGRPARFAIEPGDPDIDYLRKMFGENAGQFSARPPAHTIHGIVTQFDEFDTSVDETRYRVVLEPKLADLDRGVTSRLFQKQSVEEIITDTLRHYGYRSGVDFVFQLRGQYKRYEYVTQYHETTFRFIQRLCAREGMWFRWEQKKDRAMIVFGDDLDAYARKQRTLSLRRDSGLESVGADAITSLERRTRRVTEAVRLHDYNHRHAGVSLLVEENTVRGDSTTNGVDYHWGEHYETPEEGQRIARLRHEAHLAGQVAFTGTGNPFWLEAGEVMSIHPKTADARHGIFVTSVKSRGARDQAYQVTFEGIPSDRVWRTSMTSISRPAIDGILPARVTSPGNYKYAYLTEQGWYVIVLPFDLDQWSPGGTSRPVRFAKPYSGDGYGHHFPLIDGAEVAIVFTAGDPDRPVIIGAMHDSLHPDLVNNLNNTRNIVRTAAQNELRMEDKEGVEHIHLATPFQTSELNLGHMVDGERRERGHGAELRTDGYLSARAAKGVLLSAEVQPGATGEQITMPNADATLQQAEQVLRSLNDSARAAHALLADVDQQRSLVEQKIAKLRKPVIVASAPEGIGLVSGEHMQLAAAKQIFVTAGEGIDFGVLKRITAAAGEAISLFAAKLGIRLFAAKGKVQIQAQGDALELMALTNVAVSSSTGEVIITGSKGITLGDGAGAYLKIANGKIEIASPGEVQVKGSLDVEGPAQGNFTFPRWPGAPLQDVEGNLNFGFSE</sequence>
<dbReference type="NCBIfam" id="TIGR01646">
    <property type="entry name" value="vgr_GE"/>
    <property type="match status" value="1"/>
</dbReference>
<dbReference type="Pfam" id="PF05954">
    <property type="entry name" value="Phage_GPD"/>
    <property type="match status" value="1"/>
</dbReference>
<proteinExistence type="inferred from homology"/>
<dbReference type="Pfam" id="PF13296">
    <property type="entry name" value="T6SS_Vgr"/>
    <property type="match status" value="1"/>
</dbReference>
<evidence type="ECO:0000256" key="1">
    <source>
        <dbReference type="ARBA" id="ARBA00005558"/>
    </source>
</evidence>
<gene>
    <name evidence="5" type="ordered locus">BC1002_4286</name>
</gene>
<dbReference type="InterPro" id="IPR037026">
    <property type="entry name" value="Vgr_OB-fold_dom_sf"/>
</dbReference>